<dbReference type="InterPro" id="IPR050188">
    <property type="entry name" value="RluA_PseudoU_synthase"/>
</dbReference>
<evidence type="ECO:0000256" key="7">
    <source>
        <dbReference type="ARBA" id="ARBA00041803"/>
    </source>
</evidence>
<sequence>MLALLHRDDHLVAIHKPAGLLVHRSALDARETRFAVQLLRDQLGRHVFPVHRLDKGTSGVLLFALDRETLARLSGAFEAGAVGKRYVAVVRGHPPAEGLIDHPLSRRHDEAEHLPAGIAGTPRPARTRFRTLATAELPCRVDRYPTSRYALAELVPETGRRHQLRRHLKHISHPIVGDATFGKGRHNRLFQTLFGVHRLLLACTLLTFEHPWSGSPVRIATAPDTDFMQAVDALGWREALQRSLSGVIDS</sequence>
<keyword evidence="1" id="KW-0819">tRNA processing</keyword>
<dbReference type="InterPro" id="IPR006145">
    <property type="entry name" value="PsdUridine_synth_RsuA/RluA"/>
</dbReference>
<gene>
    <name evidence="11" type="ORF">E6O51_12180</name>
</gene>
<dbReference type="PROSITE" id="PS01129">
    <property type="entry name" value="PSI_RLU"/>
    <property type="match status" value="1"/>
</dbReference>
<evidence type="ECO:0000256" key="4">
    <source>
        <dbReference type="ARBA" id="ARBA00037670"/>
    </source>
</evidence>
<dbReference type="InterPro" id="IPR020103">
    <property type="entry name" value="PsdUridine_synth_cat_dom_sf"/>
</dbReference>
<dbReference type="Pfam" id="PF00849">
    <property type="entry name" value="PseudoU_synth_2"/>
    <property type="match status" value="1"/>
</dbReference>
<evidence type="ECO:0000256" key="3">
    <source>
        <dbReference type="ARBA" id="ARBA00036607"/>
    </source>
</evidence>
<evidence type="ECO:0000256" key="1">
    <source>
        <dbReference type="ARBA" id="ARBA00022694"/>
    </source>
</evidence>
<name>A0A4S4APA8_9RHOO</name>
<evidence type="ECO:0000256" key="8">
    <source>
        <dbReference type="ARBA" id="ARBA00041975"/>
    </source>
</evidence>
<evidence type="ECO:0000313" key="12">
    <source>
        <dbReference type="Proteomes" id="UP000307956"/>
    </source>
</evidence>
<feature type="domain" description="Pseudouridine synthase RsuA/RluA-like" evidence="10">
    <location>
        <begin position="10"/>
        <end position="170"/>
    </location>
</feature>
<dbReference type="OrthoDB" id="9785808at2"/>
<evidence type="ECO:0000256" key="9">
    <source>
        <dbReference type="ARBA" id="ARBA00043049"/>
    </source>
</evidence>
<comment type="caution">
    <text evidence="11">The sequence shown here is derived from an EMBL/GenBank/DDBJ whole genome shotgun (WGS) entry which is preliminary data.</text>
</comment>
<evidence type="ECO:0000256" key="2">
    <source>
        <dbReference type="ARBA" id="ARBA00023235"/>
    </source>
</evidence>
<keyword evidence="12" id="KW-1185">Reference proteome</keyword>
<accession>A0A4S4APA8</accession>
<evidence type="ECO:0000256" key="5">
    <source>
        <dbReference type="ARBA" id="ARBA00038943"/>
    </source>
</evidence>
<dbReference type="SUPFAM" id="SSF55120">
    <property type="entry name" value="Pseudouridine synthase"/>
    <property type="match status" value="1"/>
</dbReference>
<organism evidence="11 12">
    <name type="scientific">Pseudothauera rhizosphaerae</name>
    <dbReference type="NCBI Taxonomy" id="2565932"/>
    <lineage>
        <taxon>Bacteria</taxon>
        <taxon>Pseudomonadati</taxon>
        <taxon>Pseudomonadota</taxon>
        <taxon>Betaproteobacteria</taxon>
        <taxon>Rhodocyclales</taxon>
        <taxon>Zoogloeaceae</taxon>
        <taxon>Pseudothauera</taxon>
    </lineage>
</organism>
<protein>
    <recommendedName>
        <fullName evidence="6">tRNA pseudouridine synthase C</fullName>
        <ecNumber evidence="5">5.4.99.26</ecNumber>
    </recommendedName>
    <alternativeName>
        <fullName evidence="8">tRNA pseudouridine(65) synthase</fullName>
    </alternativeName>
    <alternativeName>
        <fullName evidence="9">tRNA pseudouridylate synthase C</fullName>
    </alternativeName>
    <alternativeName>
        <fullName evidence="7">tRNA-uridine isomerase C</fullName>
    </alternativeName>
</protein>
<dbReference type="GO" id="GO:0160149">
    <property type="term" value="F:tRNA pseudouridine(65) synthase activity"/>
    <property type="evidence" value="ECO:0007669"/>
    <property type="project" value="UniProtKB-EC"/>
</dbReference>
<dbReference type="PANTHER" id="PTHR21600">
    <property type="entry name" value="MITOCHONDRIAL RNA PSEUDOURIDINE SYNTHASE"/>
    <property type="match status" value="1"/>
</dbReference>
<dbReference type="PANTHER" id="PTHR21600:SF56">
    <property type="entry name" value="TRNA PSEUDOURIDINE SYNTHASE C"/>
    <property type="match status" value="1"/>
</dbReference>
<dbReference type="Gene3D" id="3.30.2350.10">
    <property type="entry name" value="Pseudouridine synthase"/>
    <property type="match status" value="1"/>
</dbReference>
<proteinExistence type="predicted"/>
<dbReference type="EC" id="5.4.99.26" evidence="5"/>
<evidence type="ECO:0000256" key="6">
    <source>
        <dbReference type="ARBA" id="ARBA00040675"/>
    </source>
</evidence>
<dbReference type="GO" id="GO:0003723">
    <property type="term" value="F:RNA binding"/>
    <property type="evidence" value="ECO:0007669"/>
    <property type="project" value="InterPro"/>
</dbReference>
<dbReference type="GO" id="GO:0000455">
    <property type="term" value="P:enzyme-directed rRNA pseudouridine synthesis"/>
    <property type="evidence" value="ECO:0007669"/>
    <property type="project" value="TreeGrafter"/>
</dbReference>
<dbReference type="Proteomes" id="UP000307956">
    <property type="component" value="Unassembled WGS sequence"/>
</dbReference>
<evidence type="ECO:0000259" key="10">
    <source>
        <dbReference type="Pfam" id="PF00849"/>
    </source>
</evidence>
<comment type="function">
    <text evidence="4">Responsible for synthesis of pseudouridine from uracil-65 in transfer RNAs.</text>
</comment>
<dbReference type="EMBL" id="SSOD01000008">
    <property type="protein sequence ID" value="THF60979.1"/>
    <property type="molecule type" value="Genomic_DNA"/>
</dbReference>
<comment type="catalytic activity">
    <reaction evidence="3">
        <text>uridine(65) in tRNA = pseudouridine(65) in tRNA</text>
        <dbReference type="Rhea" id="RHEA:42536"/>
        <dbReference type="Rhea" id="RHEA-COMP:10103"/>
        <dbReference type="Rhea" id="RHEA-COMP:10104"/>
        <dbReference type="ChEBI" id="CHEBI:65314"/>
        <dbReference type="ChEBI" id="CHEBI:65315"/>
        <dbReference type="EC" id="5.4.99.26"/>
    </reaction>
</comment>
<dbReference type="RefSeq" id="WP_136385253.1">
    <property type="nucleotide sequence ID" value="NZ_SSOD01000008.1"/>
</dbReference>
<keyword evidence="2" id="KW-0413">Isomerase</keyword>
<dbReference type="GO" id="GO:0008033">
    <property type="term" value="P:tRNA processing"/>
    <property type="evidence" value="ECO:0007669"/>
    <property type="project" value="UniProtKB-KW"/>
</dbReference>
<reference evidence="11 12" key="1">
    <citation type="submission" date="2019-04" db="EMBL/GenBank/DDBJ databases">
        <title>Azoarcus rhizosphaerae sp. nov. isolated from rhizosphere of Ficus religiosa.</title>
        <authorList>
            <person name="Lin S.-Y."/>
            <person name="Hameed A."/>
            <person name="Hsu Y.-H."/>
            <person name="Young C.-C."/>
        </authorList>
    </citation>
    <scope>NUCLEOTIDE SEQUENCE [LARGE SCALE GENOMIC DNA]</scope>
    <source>
        <strain evidence="11 12">CC-YHH848</strain>
    </source>
</reference>
<dbReference type="AlphaFoldDB" id="A0A4S4APA8"/>
<dbReference type="InterPro" id="IPR006224">
    <property type="entry name" value="PsdUridine_synth_RluA-like_CS"/>
</dbReference>
<evidence type="ECO:0000313" key="11">
    <source>
        <dbReference type="EMBL" id="THF60979.1"/>
    </source>
</evidence>